<comment type="caution">
    <text evidence="1">The sequence shown here is derived from an EMBL/GenBank/DDBJ whole genome shotgun (WGS) entry which is preliminary data.</text>
</comment>
<gene>
    <name evidence="1" type="ORF">C6I21_05905</name>
</gene>
<protein>
    <submittedName>
        <fullName evidence="1">Uncharacterized protein</fullName>
    </submittedName>
</protein>
<dbReference type="Proteomes" id="UP000243650">
    <property type="component" value="Unassembled WGS sequence"/>
</dbReference>
<dbReference type="AlphaFoldDB" id="A0A2P6MJ82"/>
<dbReference type="EMBL" id="PVNS01000004">
    <property type="protein sequence ID" value="PRO66336.1"/>
    <property type="molecule type" value="Genomic_DNA"/>
</dbReference>
<keyword evidence="2" id="KW-1185">Reference proteome</keyword>
<proteinExistence type="predicted"/>
<organism evidence="1 2">
    <name type="scientific">Alkalicoccus urumqiensis</name>
    <name type="common">Bacillus urumqiensis</name>
    <dbReference type="NCBI Taxonomy" id="1548213"/>
    <lineage>
        <taxon>Bacteria</taxon>
        <taxon>Bacillati</taxon>
        <taxon>Bacillota</taxon>
        <taxon>Bacilli</taxon>
        <taxon>Bacillales</taxon>
        <taxon>Bacillaceae</taxon>
        <taxon>Alkalicoccus</taxon>
    </lineage>
</organism>
<accession>A0A2P6MJ82</accession>
<sequence>MLLQPSAEACVGLSASRALVARLQRMSGAGLWFEPQGSELLPCGAAVRSHVSSSTKRIAPASQPCFCIHGRHSPQTWMEHTRNPIKQKNRSAGALRGK</sequence>
<reference evidence="1 2" key="1">
    <citation type="submission" date="2018-03" db="EMBL/GenBank/DDBJ databases">
        <title>Bacillus urumqiensis sp. nov., a moderately haloalkaliphilic bacterium isolated from a salt lake.</title>
        <authorList>
            <person name="Zhao B."/>
            <person name="Liao Z."/>
        </authorList>
    </citation>
    <scope>NUCLEOTIDE SEQUENCE [LARGE SCALE GENOMIC DNA]</scope>
    <source>
        <strain evidence="1 2">BZ-SZ-XJ18</strain>
    </source>
</reference>
<name>A0A2P6MJ82_ALKUR</name>
<evidence type="ECO:0000313" key="1">
    <source>
        <dbReference type="EMBL" id="PRO66336.1"/>
    </source>
</evidence>
<evidence type="ECO:0000313" key="2">
    <source>
        <dbReference type="Proteomes" id="UP000243650"/>
    </source>
</evidence>